<dbReference type="Proteomes" id="UP001163046">
    <property type="component" value="Unassembled WGS sequence"/>
</dbReference>
<proteinExistence type="predicted"/>
<evidence type="ECO:0000256" key="1">
    <source>
        <dbReference type="SAM" id="MobiDB-lite"/>
    </source>
</evidence>
<reference evidence="3" key="1">
    <citation type="submission" date="2023-01" db="EMBL/GenBank/DDBJ databases">
        <title>Genome assembly of the deep-sea coral Lophelia pertusa.</title>
        <authorList>
            <person name="Herrera S."/>
            <person name="Cordes E."/>
        </authorList>
    </citation>
    <scope>NUCLEOTIDE SEQUENCE</scope>
    <source>
        <strain evidence="3">USNM1676648</strain>
        <tissue evidence="3">Polyp</tissue>
    </source>
</reference>
<gene>
    <name evidence="3" type="ORF">OS493_007242</name>
</gene>
<keyword evidence="4" id="KW-1185">Reference proteome</keyword>
<evidence type="ECO:0000313" key="3">
    <source>
        <dbReference type="EMBL" id="KAJ7380849.1"/>
    </source>
</evidence>
<dbReference type="InterPro" id="IPR053793">
    <property type="entry name" value="PB1-like"/>
</dbReference>
<protein>
    <recommendedName>
        <fullName evidence="2">PB1 domain-containing protein</fullName>
    </recommendedName>
</protein>
<evidence type="ECO:0000313" key="4">
    <source>
        <dbReference type="Proteomes" id="UP001163046"/>
    </source>
</evidence>
<feature type="region of interest" description="Disordered" evidence="1">
    <location>
        <begin position="192"/>
        <end position="212"/>
    </location>
</feature>
<dbReference type="InterPro" id="IPR000270">
    <property type="entry name" value="PB1_dom"/>
</dbReference>
<dbReference type="OrthoDB" id="6014709at2759"/>
<dbReference type="Gene3D" id="3.10.20.90">
    <property type="entry name" value="Phosphatidylinositol 3-kinase Catalytic Subunit, Chain A, domain 1"/>
    <property type="match status" value="1"/>
</dbReference>
<dbReference type="SUPFAM" id="SSF54277">
    <property type="entry name" value="CAD &amp; PB1 domains"/>
    <property type="match status" value="1"/>
</dbReference>
<accession>A0A9X0D104</accession>
<dbReference type="EMBL" id="MU826352">
    <property type="protein sequence ID" value="KAJ7380849.1"/>
    <property type="molecule type" value="Genomic_DNA"/>
</dbReference>
<dbReference type="PROSITE" id="PS51745">
    <property type="entry name" value="PB1"/>
    <property type="match status" value="1"/>
</dbReference>
<organism evidence="3 4">
    <name type="scientific">Desmophyllum pertusum</name>
    <dbReference type="NCBI Taxonomy" id="174260"/>
    <lineage>
        <taxon>Eukaryota</taxon>
        <taxon>Metazoa</taxon>
        <taxon>Cnidaria</taxon>
        <taxon>Anthozoa</taxon>
        <taxon>Hexacorallia</taxon>
        <taxon>Scleractinia</taxon>
        <taxon>Caryophylliina</taxon>
        <taxon>Caryophylliidae</taxon>
        <taxon>Desmophyllum</taxon>
    </lineage>
</organism>
<evidence type="ECO:0000259" key="2">
    <source>
        <dbReference type="PROSITE" id="PS51745"/>
    </source>
</evidence>
<sequence length="212" mass="24240">MATIQFKIFYGENFDRCKMYRMDKICLELATYEEFATAVLQTIGTYFQGKSPREVRIQYRDDEDTFVSLSSDSDLLDACRCLRPVPNTEDLYRLIIRVHGSATPVAAVSTEKTVAEKRRSILPPKQLNFQDSKLSFRNTSFPSSEPSKFRSPLDVFLDEKKKAVEAQKQQVANARASFSECELMCSASPDARNTRKPVLWQMPPRGTQQTEL</sequence>
<name>A0A9X0D104_9CNID</name>
<feature type="domain" description="PB1" evidence="2">
    <location>
        <begin position="3"/>
        <end position="101"/>
    </location>
</feature>
<dbReference type="AlphaFoldDB" id="A0A9X0D104"/>
<comment type="caution">
    <text evidence="3">The sequence shown here is derived from an EMBL/GenBank/DDBJ whole genome shotgun (WGS) entry which is preliminary data.</text>
</comment>
<dbReference type="Pfam" id="PF00564">
    <property type="entry name" value="PB1"/>
    <property type="match status" value="1"/>
</dbReference>